<dbReference type="CDD" id="cd00586">
    <property type="entry name" value="4HBT"/>
    <property type="match status" value="1"/>
</dbReference>
<gene>
    <name evidence="3" type="ORF">CNF02_08250</name>
</gene>
<evidence type="ECO:0000313" key="3">
    <source>
        <dbReference type="EMBL" id="PDH33429.1"/>
    </source>
</evidence>
<evidence type="ECO:0000256" key="1">
    <source>
        <dbReference type="ARBA" id="ARBA00005953"/>
    </source>
</evidence>
<sequence length="136" mass="15923">MTKNRQKILETEFHVRYAETDAMGVVHHATYLIYFEEGRSQYMRDHGFDFSSIEKEGFRFPVTEVGVRYIGSFRYGDKVKIQTKIEENRSRSVTFAYDVLNPGTGERLVSGFTKHIWTDSEGNVTRMPQKWLELSL</sequence>
<proteinExistence type="inferred from homology"/>
<accession>A0A2A5WAC4</accession>
<dbReference type="AlphaFoldDB" id="A0A2A5WAC4"/>
<dbReference type="Proteomes" id="UP000219329">
    <property type="component" value="Unassembled WGS sequence"/>
</dbReference>
<evidence type="ECO:0000313" key="4">
    <source>
        <dbReference type="Proteomes" id="UP000219329"/>
    </source>
</evidence>
<organism evidence="3 4">
    <name type="scientific">OM182 bacterium MED-G28</name>
    <dbReference type="NCBI Taxonomy" id="1986256"/>
    <lineage>
        <taxon>Bacteria</taxon>
        <taxon>Pseudomonadati</taxon>
        <taxon>Pseudomonadota</taxon>
        <taxon>Gammaproteobacteria</taxon>
        <taxon>OMG group</taxon>
        <taxon>OM182 clade</taxon>
    </lineage>
</organism>
<reference evidence="3 4" key="1">
    <citation type="submission" date="2017-08" db="EMBL/GenBank/DDBJ databases">
        <title>Fine stratification of microbial communities through a metagenomic profile of the photic zone.</title>
        <authorList>
            <person name="Haro-Moreno J.M."/>
            <person name="Lopez-Perez M."/>
            <person name="De La Torre J."/>
            <person name="Picazo A."/>
            <person name="Camacho A."/>
            <person name="Rodriguez-Valera F."/>
        </authorList>
    </citation>
    <scope>NUCLEOTIDE SEQUENCE [LARGE SCALE GENOMIC DNA]</scope>
    <source>
        <strain evidence="3">MED-G28</strain>
    </source>
</reference>
<dbReference type="InterPro" id="IPR006684">
    <property type="entry name" value="YbgC/YbaW"/>
</dbReference>
<dbReference type="InterPro" id="IPR050563">
    <property type="entry name" value="4-hydroxybenzoyl-CoA_TE"/>
</dbReference>
<dbReference type="EMBL" id="NTJZ01000008">
    <property type="protein sequence ID" value="PDH33429.1"/>
    <property type="molecule type" value="Genomic_DNA"/>
</dbReference>
<protein>
    <submittedName>
        <fullName evidence="3">Uncharacterized protein</fullName>
    </submittedName>
</protein>
<dbReference type="GO" id="GO:0047617">
    <property type="term" value="F:fatty acyl-CoA hydrolase activity"/>
    <property type="evidence" value="ECO:0007669"/>
    <property type="project" value="TreeGrafter"/>
</dbReference>
<dbReference type="NCBIfam" id="TIGR00051">
    <property type="entry name" value="YbgC/FadM family acyl-CoA thioesterase"/>
    <property type="match status" value="1"/>
</dbReference>
<evidence type="ECO:0000256" key="2">
    <source>
        <dbReference type="ARBA" id="ARBA00022801"/>
    </source>
</evidence>
<comment type="caution">
    <text evidence="3">The sequence shown here is derived from an EMBL/GenBank/DDBJ whole genome shotgun (WGS) entry which is preliminary data.</text>
</comment>
<dbReference type="SUPFAM" id="SSF54637">
    <property type="entry name" value="Thioesterase/thiol ester dehydrase-isomerase"/>
    <property type="match status" value="1"/>
</dbReference>
<dbReference type="Pfam" id="PF13279">
    <property type="entry name" value="4HBT_2"/>
    <property type="match status" value="1"/>
</dbReference>
<keyword evidence="2" id="KW-0378">Hydrolase</keyword>
<dbReference type="PANTHER" id="PTHR31793:SF27">
    <property type="entry name" value="NOVEL THIOESTERASE SUPERFAMILY DOMAIN AND SAPOSIN A-TYPE DOMAIN CONTAINING PROTEIN (0610012H03RIK)"/>
    <property type="match status" value="1"/>
</dbReference>
<dbReference type="InterPro" id="IPR029069">
    <property type="entry name" value="HotDog_dom_sf"/>
</dbReference>
<dbReference type="PANTHER" id="PTHR31793">
    <property type="entry name" value="4-HYDROXYBENZOYL-COA THIOESTERASE FAMILY MEMBER"/>
    <property type="match status" value="1"/>
</dbReference>
<comment type="similarity">
    <text evidence="1">Belongs to the 4-hydroxybenzoyl-CoA thioesterase family.</text>
</comment>
<dbReference type="Gene3D" id="3.10.129.10">
    <property type="entry name" value="Hotdog Thioesterase"/>
    <property type="match status" value="1"/>
</dbReference>
<dbReference type="PIRSF" id="PIRSF003230">
    <property type="entry name" value="YbgC"/>
    <property type="match status" value="1"/>
</dbReference>
<name>A0A2A5WAC4_9GAMM</name>